<dbReference type="Pfam" id="PF13639">
    <property type="entry name" value="zf-RING_2"/>
    <property type="match status" value="1"/>
</dbReference>
<keyword evidence="6 11" id="KW-0863">Zinc-finger</keyword>
<evidence type="ECO:0000256" key="4">
    <source>
        <dbReference type="ARBA" id="ARBA00022692"/>
    </source>
</evidence>
<accession>A0AAN7KRF0</accession>
<feature type="domain" description="RING-type" evidence="14">
    <location>
        <begin position="124"/>
        <end position="166"/>
    </location>
</feature>
<evidence type="ECO:0000256" key="5">
    <source>
        <dbReference type="ARBA" id="ARBA00022723"/>
    </source>
</evidence>
<feature type="region of interest" description="Disordered" evidence="12">
    <location>
        <begin position="1"/>
        <end position="35"/>
    </location>
</feature>
<dbReference type="CDD" id="cd16454">
    <property type="entry name" value="RING-H2_PA-TM-RING"/>
    <property type="match status" value="1"/>
</dbReference>
<dbReference type="PANTHER" id="PTHR46539">
    <property type="entry name" value="E3 UBIQUITIN-PROTEIN LIGASE ATL42"/>
    <property type="match status" value="1"/>
</dbReference>
<keyword evidence="4 13" id="KW-0812">Transmembrane</keyword>
<protein>
    <recommendedName>
        <fullName evidence="3">RING-type E3 ubiquitin transferase</fullName>
        <ecNumber evidence="3">2.3.2.27</ecNumber>
    </recommendedName>
</protein>
<dbReference type="PANTHER" id="PTHR46539:SF9">
    <property type="entry name" value="RING-H2 FINGER PROTEIN ATL56"/>
    <property type="match status" value="1"/>
</dbReference>
<dbReference type="AlphaFoldDB" id="A0AAN7KRF0"/>
<name>A0AAN7KRF0_TRANT</name>
<evidence type="ECO:0000256" key="7">
    <source>
        <dbReference type="ARBA" id="ARBA00022833"/>
    </source>
</evidence>
<dbReference type="SUPFAM" id="SSF57850">
    <property type="entry name" value="RING/U-box"/>
    <property type="match status" value="1"/>
</dbReference>
<dbReference type="Proteomes" id="UP001346149">
    <property type="component" value="Unassembled WGS sequence"/>
</dbReference>
<evidence type="ECO:0000313" key="15">
    <source>
        <dbReference type="EMBL" id="KAK4771851.1"/>
    </source>
</evidence>
<dbReference type="GO" id="GO:0061630">
    <property type="term" value="F:ubiquitin protein ligase activity"/>
    <property type="evidence" value="ECO:0007669"/>
    <property type="project" value="UniProtKB-EC"/>
</dbReference>
<evidence type="ECO:0000256" key="13">
    <source>
        <dbReference type="SAM" id="Phobius"/>
    </source>
</evidence>
<gene>
    <name evidence="15" type="ORF">SAY86_013626</name>
</gene>
<feature type="transmembrane region" description="Helical" evidence="13">
    <location>
        <begin position="46"/>
        <end position="76"/>
    </location>
</feature>
<dbReference type="GO" id="GO:0008270">
    <property type="term" value="F:zinc ion binding"/>
    <property type="evidence" value="ECO:0007669"/>
    <property type="project" value="UniProtKB-KW"/>
</dbReference>
<comment type="catalytic activity">
    <reaction evidence="1">
        <text>S-ubiquitinyl-[E2 ubiquitin-conjugating enzyme]-L-cysteine + [acceptor protein]-L-lysine = [E2 ubiquitin-conjugating enzyme]-L-cysteine + N(6)-ubiquitinyl-[acceptor protein]-L-lysine.</text>
        <dbReference type="EC" id="2.3.2.27"/>
    </reaction>
</comment>
<evidence type="ECO:0000256" key="9">
    <source>
        <dbReference type="ARBA" id="ARBA00023136"/>
    </source>
</evidence>
<dbReference type="InterPro" id="IPR001841">
    <property type="entry name" value="Znf_RING"/>
</dbReference>
<evidence type="ECO:0000256" key="12">
    <source>
        <dbReference type="SAM" id="MobiDB-lite"/>
    </source>
</evidence>
<reference evidence="15 16" key="1">
    <citation type="journal article" date="2023" name="Hortic Res">
        <title>Pangenome of water caltrop reveals structural variations and asymmetric subgenome divergence after allopolyploidization.</title>
        <authorList>
            <person name="Zhang X."/>
            <person name="Chen Y."/>
            <person name="Wang L."/>
            <person name="Yuan Y."/>
            <person name="Fang M."/>
            <person name="Shi L."/>
            <person name="Lu R."/>
            <person name="Comes H.P."/>
            <person name="Ma Y."/>
            <person name="Chen Y."/>
            <person name="Huang G."/>
            <person name="Zhou Y."/>
            <person name="Zheng Z."/>
            <person name="Qiu Y."/>
        </authorList>
    </citation>
    <scope>NUCLEOTIDE SEQUENCE [LARGE SCALE GENOMIC DNA]</scope>
    <source>
        <strain evidence="15">F231</strain>
    </source>
</reference>
<evidence type="ECO:0000256" key="6">
    <source>
        <dbReference type="ARBA" id="ARBA00022771"/>
    </source>
</evidence>
<dbReference type="SMART" id="SM00184">
    <property type="entry name" value="RING"/>
    <property type="match status" value="1"/>
</dbReference>
<comment type="subcellular location">
    <subcellularLocation>
        <location evidence="2">Membrane</location>
    </subcellularLocation>
</comment>
<evidence type="ECO:0000313" key="16">
    <source>
        <dbReference type="Proteomes" id="UP001346149"/>
    </source>
</evidence>
<keyword evidence="9 13" id="KW-0472">Membrane</keyword>
<evidence type="ECO:0000256" key="3">
    <source>
        <dbReference type="ARBA" id="ARBA00012483"/>
    </source>
</evidence>
<keyword evidence="8 13" id="KW-1133">Transmembrane helix</keyword>
<dbReference type="GO" id="GO:0016020">
    <property type="term" value="C:membrane"/>
    <property type="evidence" value="ECO:0007669"/>
    <property type="project" value="UniProtKB-SubCell"/>
</dbReference>
<evidence type="ECO:0000256" key="2">
    <source>
        <dbReference type="ARBA" id="ARBA00004370"/>
    </source>
</evidence>
<dbReference type="InterPro" id="IPR013083">
    <property type="entry name" value="Znf_RING/FYVE/PHD"/>
</dbReference>
<evidence type="ECO:0000259" key="14">
    <source>
        <dbReference type="PROSITE" id="PS50089"/>
    </source>
</evidence>
<keyword evidence="16" id="KW-1185">Reference proteome</keyword>
<keyword evidence="5" id="KW-0479">Metal-binding</keyword>
<comment type="similarity">
    <text evidence="10">Belongs to the RING-type zinc finger family. ATL subfamily.</text>
</comment>
<dbReference type="EMBL" id="JAXQNO010000020">
    <property type="protein sequence ID" value="KAK4771851.1"/>
    <property type="molecule type" value="Genomic_DNA"/>
</dbReference>
<evidence type="ECO:0000256" key="10">
    <source>
        <dbReference type="ARBA" id="ARBA00024209"/>
    </source>
</evidence>
<evidence type="ECO:0000256" key="11">
    <source>
        <dbReference type="PROSITE-ProRule" id="PRU00175"/>
    </source>
</evidence>
<comment type="caution">
    <text evidence="15">The sequence shown here is derived from an EMBL/GenBank/DDBJ whole genome shotgun (WGS) entry which is preliminary data.</text>
</comment>
<evidence type="ECO:0000256" key="1">
    <source>
        <dbReference type="ARBA" id="ARBA00000900"/>
    </source>
</evidence>
<sequence length="203" mass="22480">MPHYLPAPDDATSAADHSHHGGGSSAPQPSPPKQSQNVLSLLLKPLIMVFITTLFFLFLGLAALILLHICLVGSLLHRRRATHQHLAPPVSPDSALSPGDLRGLRRFKHPRIGASSSRDQNQICPICLDDFRRDQWCRELPGCGHVFHRSCVDTWLIKVASCPVCRARVRTELDCYGSSADNRGRKLPFWPFSPSNFLDGAFN</sequence>
<proteinExistence type="inferred from homology"/>
<organism evidence="15 16">
    <name type="scientific">Trapa natans</name>
    <name type="common">Water chestnut</name>
    <dbReference type="NCBI Taxonomy" id="22666"/>
    <lineage>
        <taxon>Eukaryota</taxon>
        <taxon>Viridiplantae</taxon>
        <taxon>Streptophyta</taxon>
        <taxon>Embryophyta</taxon>
        <taxon>Tracheophyta</taxon>
        <taxon>Spermatophyta</taxon>
        <taxon>Magnoliopsida</taxon>
        <taxon>eudicotyledons</taxon>
        <taxon>Gunneridae</taxon>
        <taxon>Pentapetalae</taxon>
        <taxon>rosids</taxon>
        <taxon>malvids</taxon>
        <taxon>Myrtales</taxon>
        <taxon>Lythraceae</taxon>
        <taxon>Trapa</taxon>
    </lineage>
</organism>
<dbReference type="EC" id="2.3.2.27" evidence="3"/>
<feature type="compositionally biased region" description="Low complexity" evidence="12">
    <location>
        <begin position="1"/>
        <end position="15"/>
    </location>
</feature>
<keyword evidence="7" id="KW-0862">Zinc</keyword>
<dbReference type="Gene3D" id="3.30.40.10">
    <property type="entry name" value="Zinc/RING finger domain, C3HC4 (zinc finger)"/>
    <property type="match status" value="1"/>
</dbReference>
<evidence type="ECO:0000256" key="8">
    <source>
        <dbReference type="ARBA" id="ARBA00022989"/>
    </source>
</evidence>
<dbReference type="PROSITE" id="PS50089">
    <property type="entry name" value="ZF_RING_2"/>
    <property type="match status" value="1"/>
</dbReference>